<evidence type="ECO:0000256" key="3">
    <source>
        <dbReference type="ARBA" id="ARBA00012856"/>
    </source>
</evidence>
<dbReference type="GO" id="GO:0046655">
    <property type="term" value="P:folic acid metabolic process"/>
    <property type="evidence" value="ECO:0007669"/>
    <property type="project" value="TreeGrafter"/>
</dbReference>
<keyword evidence="6 8" id="KW-0560">Oxidoreductase</keyword>
<dbReference type="PIRSF" id="PIRSF000194">
    <property type="entry name" value="DHFR"/>
    <property type="match status" value="1"/>
</dbReference>
<evidence type="ECO:0000313" key="11">
    <source>
        <dbReference type="EMBL" id="BCX81004.1"/>
    </source>
</evidence>
<dbReference type="Proteomes" id="UP001321825">
    <property type="component" value="Chromosome"/>
</dbReference>
<evidence type="ECO:0000256" key="8">
    <source>
        <dbReference type="PIRNR" id="PIRNR000194"/>
    </source>
</evidence>
<dbReference type="GO" id="GO:0005829">
    <property type="term" value="C:cytosol"/>
    <property type="evidence" value="ECO:0007669"/>
    <property type="project" value="TreeGrafter"/>
</dbReference>
<dbReference type="PROSITE" id="PS51330">
    <property type="entry name" value="DHFR_2"/>
    <property type="match status" value="1"/>
</dbReference>
<dbReference type="InterPro" id="IPR017925">
    <property type="entry name" value="DHFR_CS"/>
</dbReference>
<reference evidence="12" key="1">
    <citation type="journal article" date="2024" name="Int. J. Syst. Evol. Microbiol.">
        <title>Methylomarinovum tepidoasis sp. nov., a moderately thermophilic methanotroph of the family Methylothermaceae isolated from a deep-sea hydrothermal field.</title>
        <authorList>
            <person name="Hirayama H."/>
            <person name="Takaki Y."/>
            <person name="Abe M."/>
            <person name="Miyazaki M."/>
            <person name="Uematsu K."/>
            <person name="Matsui Y."/>
            <person name="Takai K."/>
        </authorList>
    </citation>
    <scope>NUCLEOTIDE SEQUENCE [LARGE SCALE GENOMIC DNA]</scope>
    <source>
        <strain evidence="12">IT-9</strain>
    </source>
</reference>
<dbReference type="GO" id="GO:0046654">
    <property type="term" value="P:tetrahydrofolate biosynthetic process"/>
    <property type="evidence" value="ECO:0007669"/>
    <property type="project" value="InterPro"/>
</dbReference>
<evidence type="ECO:0000259" key="10">
    <source>
        <dbReference type="PROSITE" id="PS51330"/>
    </source>
</evidence>
<sequence>MRGPSRISLIVAMARGRVIGHRGQMPWHLSEDLRRFRRITWGKPILMGRRTFEAIGRPLPGRLNIVLSHSPDFRPNGCRVASSLEAALALAEDQELMVIGGSHVYRHLLPQADLLYLTLIDADFPGDTFFPPWDAEQWQEIEREERAAGAAFPHPYRFVTLRRISPACGSRDSRY</sequence>
<proteinExistence type="inferred from homology"/>
<dbReference type="KEGG" id="mcau:MIT9_P0582"/>
<evidence type="ECO:0000256" key="9">
    <source>
        <dbReference type="RuleBase" id="RU004474"/>
    </source>
</evidence>
<dbReference type="PRINTS" id="PR00070">
    <property type="entry name" value="DHFR"/>
</dbReference>
<dbReference type="InterPro" id="IPR012259">
    <property type="entry name" value="DHFR"/>
</dbReference>
<dbReference type="SUPFAM" id="SSF53597">
    <property type="entry name" value="Dihydrofolate reductase-like"/>
    <property type="match status" value="1"/>
</dbReference>
<dbReference type="CDD" id="cd00209">
    <property type="entry name" value="DHFR"/>
    <property type="match status" value="1"/>
</dbReference>
<dbReference type="PANTHER" id="PTHR48069:SF3">
    <property type="entry name" value="DIHYDROFOLATE REDUCTASE"/>
    <property type="match status" value="1"/>
</dbReference>
<dbReference type="InterPro" id="IPR001796">
    <property type="entry name" value="DHFR_dom"/>
</dbReference>
<comment type="function">
    <text evidence="7 8">Key enzyme in folate metabolism. Catalyzes an essential reaction for de novo glycine and purine synthesis, and for DNA precursor synthesis.</text>
</comment>
<dbReference type="GO" id="GO:0006730">
    <property type="term" value="P:one-carbon metabolic process"/>
    <property type="evidence" value="ECO:0007669"/>
    <property type="project" value="UniProtKB-KW"/>
</dbReference>
<accession>A0AAU9C953</accession>
<dbReference type="InterPro" id="IPR024072">
    <property type="entry name" value="DHFR-like_dom_sf"/>
</dbReference>
<evidence type="ECO:0000256" key="7">
    <source>
        <dbReference type="ARBA" id="ARBA00025067"/>
    </source>
</evidence>
<dbReference type="GO" id="GO:0070401">
    <property type="term" value="F:NADP+ binding"/>
    <property type="evidence" value="ECO:0007669"/>
    <property type="project" value="UniProtKB-ARBA"/>
</dbReference>
<comment type="catalytic activity">
    <reaction evidence="8">
        <text>(6S)-5,6,7,8-tetrahydrofolate + NADP(+) = 7,8-dihydrofolate + NADPH + H(+)</text>
        <dbReference type="Rhea" id="RHEA:15009"/>
        <dbReference type="ChEBI" id="CHEBI:15378"/>
        <dbReference type="ChEBI" id="CHEBI:57451"/>
        <dbReference type="ChEBI" id="CHEBI:57453"/>
        <dbReference type="ChEBI" id="CHEBI:57783"/>
        <dbReference type="ChEBI" id="CHEBI:58349"/>
        <dbReference type="EC" id="1.5.1.3"/>
    </reaction>
</comment>
<gene>
    <name evidence="11" type="ORF">MIT9_P0582</name>
</gene>
<evidence type="ECO:0000256" key="6">
    <source>
        <dbReference type="ARBA" id="ARBA00023002"/>
    </source>
</evidence>
<dbReference type="FunFam" id="3.40.430.10:FF:000001">
    <property type="entry name" value="Dihydrofolate reductase"/>
    <property type="match status" value="1"/>
</dbReference>
<evidence type="ECO:0000313" key="12">
    <source>
        <dbReference type="Proteomes" id="UP001321825"/>
    </source>
</evidence>
<dbReference type="EC" id="1.5.1.3" evidence="3 8"/>
<name>A0AAU9C953_9GAMM</name>
<comment type="similarity">
    <text evidence="2 8 9">Belongs to the dihydrofolate reductase family.</text>
</comment>
<feature type="domain" description="DHFR" evidence="10">
    <location>
        <begin position="6"/>
        <end position="163"/>
    </location>
</feature>
<dbReference type="AlphaFoldDB" id="A0AAU9C953"/>
<evidence type="ECO:0000256" key="4">
    <source>
        <dbReference type="ARBA" id="ARBA00022563"/>
    </source>
</evidence>
<dbReference type="Gene3D" id="3.40.430.10">
    <property type="entry name" value="Dihydrofolate Reductase, subunit A"/>
    <property type="match status" value="1"/>
</dbReference>
<dbReference type="PANTHER" id="PTHR48069">
    <property type="entry name" value="DIHYDROFOLATE REDUCTASE"/>
    <property type="match status" value="1"/>
</dbReference>
<dbReference type="RefSeq" id="WP_317705946.1">
    <property type="nucleotide sequence ID" value="NZ_AP024714.1"/>
</dbReference>
<dbReference type="PROSITE" id="PS00075">
    <property type="entry name" value="DHFR_1"/>
    <property type="match status" value="1"/>
</dbReference>
<protein>
    <recommendedName>
        <fullName evidence="3 8">Dihydrofolate reductase</fullName>
        <ecNumber evidence="3 8">1.5.1.3</ecNumber>
    </recommendedName>
</protein>
<keyword evidence="4 8" id="KW-0554">One-carbon metabolism</keyword>
<dbReference type="Pfam" id="PF00186">
    <property type="entry name" value="DHFR_1"/>
    <property type="match status" value="1"/>
</dbReference>
<comment type="pathway">
    <text evidence="1 8">Cofactor biosynthesis; tetrahydrofolate biosynthesis; 5,6,7,8-tetrahydrofolate from 7,8-dihydrofolate: step 1/1.</text>
</comment>
<dbReference type="GO" id="GO:0046452">
    <property type="term" value="P:dihydrofolate metabolic process"/>
    <property type="evidence" value="ECO:0007669"/>
    <property type="project" value="TreeGrafter"/>
</dbReference>
<keyword evidence="5 8" id="KW-0521">NADP</keyword>
<organism evidence="11 12">
    <name type="scientific">Methylomarinovum caldicuralii</name>
    <dbReference type="NCBI Taxonomy" id="438856"/>
    <lineage>
        <taxon>Bacteria</taxon>
        <taxon>Pseudomonadati</taxon>
        <taxon>Pseudomonadota</taxon>
        <taxon>Gammaproteobacteria</taxon>
        <taxon>Methylococcales</taxon>
        <taxon>Methylothermaceae</taxon>
        <taxon>Methylomarinovum</taxon>
    </lineage>
</organism>
<evidence type="ECO:0000256" key="2">
    <source>
        <dbReference type="ARBA" id="ARBA00009539"/>
    </source>
</evidence>
<dbReference type="EMBL" id="AP024714">
    <property type="protein sequence ID" value="BCX81004.1"/>
    <property type="molecule type" value="Genomic_DNA"/>
</dbReference>
<keyword evidence="12" id="KW-1185">Reference proteome</keyword>
<evidence type="ECO:0000256" key="5">
    <source>
        <dbReference type="ARBA" id="ARBA00022857"/>
    </source>
</evidence>
<evidence type="ECO:0000256" key="1">
    <source>
        <dbReference type="ARBA" id="ARBA00004903"/>
    </source>
</evidence>
<dbReference type="GO" id="GO:0004146">
    <property type="term" value="F:dihydrofolate reductase activity"/>
    <property type="evidence" value="ECO:0007669"/>
    <property type="project" value="UniProtKB-EC"/>
</dbReference>